<proteinExistence type="predicted"/>
<dbReference type="AlphaFoldDB" id="A0AAD7A0Y6"/>
<gene>
    <name evidence="2" type="ORF">DFH08DRAFT_1002107</name>
</gene>
<evidence type="ECO:0000313" key="2">
    <source>
        <dbReference type="EMBL" id="KAJ7347345.1"/>
    </source>
</evidence>
<reference evidence="2" key="1">
    <citation type="submission" date="2023-03" db="EMBL/GenBank/DDBJ databases">
        <title>Massive genome expansion in bonnet fungi (Mycena s.s.) driven by repeated elements and novel gene families across ecological guilds.</title>
        <authorList>
            <consortium name="Lawrence Berkeley National Laboratory"/>
            <person name="Harder C.B."/>
            <person name="Miyauchi S."/>
            <person name="Viragh M."/>
            <person name="Kuo A."/>
            <person name="Thoen E."/>
            <person name="Andreopoulos B."/>
            <person name="Lu D."/>
            <person name="Skrede I."/>
            <person name="Drula E."/>
            <person name="Henrissat B."/>
            <person name="Morin E."/>
            <person name="Kohler A."/>
            <person name="Barry K."/>
            <person name="LaButti K."/>
            <person name="Morin E."/>
            <person name="Salamov A."/>
            <person name="Lipzen A."/>
            <person name="Mereny Z."/>
            <person name="Hegedus B."/>
            <person name="Baldrian P."/>
            <person name="Stursova M."/>
            <person name="Weitz H."/>
            <person name="Taylor A."/>
            <person name="Grigoriev I.V."/>
            <person name="Nagy L.G."/>
            <person name="Martin F."/>
            <person name="Kauserud H."/>
        </authorList>
    </citation>
    <scope>NUCLEOTIDE SEQUENCE</scope>
    <source>
        <strain evidence="2">CBHHK002</strain>
    </source>
</reference>
<organism evidence="2 3">
    <name type="scientific">Mycena albidolilacea</name>
    <dbReference type="NCBI Taxonomy" id="1033008"/>
    <lineage>
        <taxon>Eukaryota</taxon>
        <taxon>Fungi</taxon>
        <taxon>Dikarya</taxon>
        <taxon>Basidiomycota</taxon>
        <taxon>Agaricomycotina</taxon>
        <taxon>Agaricomycetes</taxon>
        <taxon>Agaricomycetidae</taxon>
        <taxon>Agaricales</taxon>
        <taxon>Marasmiineae</taxon>
        <taxon>Mycenaceae</taxon>
        <taxon>Mycena</taxon>
    </lineage>
</organism>
<comment type="caution">
    <text evidence="2">The sequence shown here is derived from an EMBL/GenBank/DDBJ whole genome shotgun (WGS) entry which is preliminary data.</text>
</comment>
<keyword evidence="3" id="KW-1185">Reference proteome</keyword>
<feature type="region of interest" description="Disordered" evidence="1">
    <location>
        <begin position="379"/>
        <end position="398"/>
    </location>
</feature>
<dbReference type="Proteomes" id="UP001218218">
    <property type="component" value="Unassembled WGS sequence"/>
</dbReference>
<evidence type="ECO:0000256" key="1">
    <source>
        <dbReference type="SAM" id="MobiDB-lite"/>
    </source>
</evidence>
<name>A0AAD7A0Y6_9AGAR</name>
<protein>
    <submittedName>
        <fullName evidence="2">Uncharacterized protein</fullName>
    </submittedName>
</protein>
<feature type="region of interest" description="Disordered" evidence="1">
    <location>
        <begin position="11"/>
        <end position="92"/>
    </location>
</feature>
<evidence type="ECO:0000313" key="3">
    <source>
        <dbReference type="Proteomes" id="UP001218218"/>
    </source>
</evidence>
<dbReference type="EMBL" id="JARIHO010000019">
    <property type="protein sequence ID" value="KAJ7347345.1"/>
    <property type="molecule type" value="Genomic_DNA"/>
</dbReference>
<feature type="compositionally biased region" description="Polar residues" evidence="1">
    <location>
        <begin position="384"/>
        <end position="393"/>
    </location>
</feature>
<sequence length="441" mass="48775">MLNALWQFVFPPKPPTDPLTGSSAGFNGVELPPIVFLPQDSPTNQSSPLSDPPPSDVEPDLGSDNKPPGGRKREREEDSGGETEPAPRRLKDVTPALALHRSNRRQAPPHQYLLPLLDVAWHCLTGENTEPRDVWRVHISLVITYLYTLVDTSVVLFQTERRVACNEPIAIGDYGAQPSEAKLILRGVRKLELTFGTRAERGCWNWKYAVMANSKHVAIPISTWSVIASAKVSQLDLNMQASSLAIPTITFRFLSNEGAVLVLPEGATCQNLLPIETFRAHVRKCAPQWYTFARDYLPSTESLFVVTGCDKATSWGIATASTTSGDIRISLKFTVVGVAEGTLAPRYQWRDFGSATVRKSTEHLERRKADSVQGRRLGLDEESTQVSTNSATISHEREKDKLTRQMKILLCDQLNGSVIACAHDSGMGAGDDFIMYELFWS</sequence>
<accession>A0AAD7A0Y6</accession>